<dbReference type="GO" id="GO:0003677">
    <property type="term" value="F:DNA binding"/>
    <property type="evidence" value="ECO:0007669"/>
    <property type="project" value="UniProtKB-KW"/>
</dbReference>
<dbReference type="Gene3D" id="3.40.50.300">
    <property type="entry name" value="P-loop containing nucleotide triphosphate hydrolases"/>
    <property type="match status" value="2"/>
</dbReference>
<dbReference type="GO" id="GO:0016887">
    <property type="term" value="F:ATP hydrolysis activity"/>
    <property type="evidence" value="ECO:0007669"/>
    <property type="project" value="InterPro"/>
</dbReference>
<dbReference type="SMART" id="SM00968">
    <property type="entry name" value="SMC_hinge"/>
    <property type="match status" value="1"/>
</dbReference>
<dbReference type="GO" id="GO:0007062">
    <property type="term" value="P:sister chromatid cohesion"/>
    <property type="evidence" value="ECO:0007669"/>
    <property type="project" value="InterPro"/>
</dbReference>
<dbReference type="SUPFAM" id="SSF52540">
    <property type="entry name" value="P-loop containing nucleoside triphosphate hydrolases"/>
    <property type="match status" value="1"/>
</dbReference>
<dbReference type="GO" id="GO:0005694">
    <property type="term" value="C:chromosome"/>
    <property type="evidence" value="ECO:0007669"/>
    <property type="project" value="InterPro"/>
</dbReference>
<keyword evidence="2" id="KW-0547">Nucleotide-binding</keyword>
<accession>A0A381R670</accession>
<dbReference type="GO" id="GO:0005524">
    <property type="term" value="F:ATP binding"/>
    <property type="evidence" value="ECO:0007669"/>
    <property type="project" value="UniProtKB-KW"/>
</dbReference>
<evidence type="ECO:0000313" key="8">
    <source>
        <dbReference type="EMBL" id="SUZ85073.1"/>
    </source>
</evidence>
<protein>
    <recommendedName>
        <fullName evidence="7">SMC hinge domain-containing protein</fullName>
    </recommendedName>
</protein>
<evidence type="ECO:0000256" key="1">
    <source>
        <dbReference type="ARBA" id="ARBA00022490"/>
    </source>
</evidence>
<dbReference type="SUPFAM" id="SSF75553">
    <property type="entry name" value="Smc hinge domain"/>
    <property type="match status" value="1"/>
</dbReference>
<feature type="domain" description="SMC hinge" evidence="7">
    <location>
        <begin position="514"/>
        <end position="630"/>
    </location>
</feature>
<dbReference type="PANTHER" id="PTHR43977">
    <property type="entry name" value="STRUCTURAL MAINTENANCE OF CHROMOSOMES PROTEIN 3"/>
    <property type="match status" value="1"/>
</dbReference>
<reference evidence="8" key="1">
    <citation type="submission" date="2018-05" db="EMBL/GenBank/DDBJ databases">
        <authorList>
            <person name="Lanie J.A."/>
            <person name="Ng W.-L."/>
            <person name="Kazmierczak K.M."/>
            <person name="Andrzejewski T.M."/>
            <person name="Davidsen T.M."/>
            <person name="Wayne K.J."/>
            <person name="Tettelin H."/>
            <person name="Glass J.I."/>
            <person name="Rusch D."/>
            <person name="Podicherti R."/>
            <person name="Tsui H.-C.T."/>
            <person name="Winkler M.E."/>
        </authorList>
    </citation>
    <scope>NUCLEOTIDE SEQUENCE</scope>
</reference>
<dbReference type="InterPro" id="IPR010935">
    <property type="entry name" value="SMC_hinge"/>
</dbReference>
<evidence type="ECO:0000256" key="5">
    <source>
        <dbReference type="ARBA" id="ARBA00023125"/>
    </source>
</evidence>
<feature type="coiled-coil region" evidence="6">
    <location>
        <begin position="974"/>
        <end position="1018"/>
    </location>
</feature>
<dbReference type="InterPro" id="IPR027417">
    <property type="entry name" value="P-loop_NTPase"/>
</dbReference>
<organism evidence="8">
    <name type="scientific">marine metagenome</name>
    <dbReference type="NCBI Taxonomy" id="408172"/>
    <lineage>
        <taxon>unclassified sequences</taxon>
        <taxon>metagenomes</taxon>
        <taxon>ecological metagenomes</taxon>
    </lineage>
</organism>
<name>A0A381R670_9ZZZZ</name>
<keyword evidence="1" id="KW-0963">Cytoplasm</keyword>
<dbReference type="PIRSF" id="PIRSF005719">
    <property type="entry name" value="SMC"/>
    <property type="match status" value="1"/>
</dbReference>
<dbReference type="Gene3D" id="3.30.70.1620">
    <property type="match status" value="1"/>
</dbReference>
<dbReference type="Gene3D" id="1.20.1060.20">
    <property type="match status" value="1"/>
</dbReference>
<dbReference type="InterPro" id="IPR024704">
    <property type="entry name" value="SMC"/>
</dbReference>
<keyword evidence="4 6" id="KW-0175">Coiled coil</keyword>
<evidence type="ECO:0000256" key="3">
    <source>
        <dbReference type="ARBA" id="ARBA00022840"/>
    </source>
</evidence>
<feature type="coiled-coil region" evidence="6">
    <location>
        <begin position="760"/>
        <end position="794"/>
    </location>
</feature>
<sequence length="1166" mass="134650">MHGFKSFARKETLKLSEGVTTVVGPNGCGKTNIVDAIRWVLGEQKSTVLRGGKMEDVIFNGAENMKPLSVCDVTLTVHNNKGKLPIEYNDIEIGRRVYRNGESEYRLNKTPCRLKDINDLFIDTGMGSDAYSVIELKMIEQILSENGDDRRRMFEEASGINKYRKQRKSTLRKFDATRFDLERISDVISEVEQKVHGLELQLKRFKRHEKLTEQLREKDIELAFLKVDRYRGIMLPLKQEIKEFNHLKSSKSDQSSVHEKELESHRSIYRQQEQELNDLQSEMLSLTEEQQEIRQNILIWTEKGRSAIITIDRGKSEYSTNDDKIKLLKTQIIKYDKEADALQSSLDKSLIAYKKEKEDLEKIESDYHKKLQHLDQLQNDRWMQQRAMANDRSIFDRTSNLIDEKKNSRDLINTKIIDQKNESKNFSTIIKTLEKNQKLFDNNLSIEKNKYSKAELELKKLLDKQHDLINHYNSLSVKYDSLKDQSEFYQELIETKEGFPEGTQYVLENPNSFPGVLGTIADVFQVDEKFREALEVGLGDLSHCMISKDRDTALKTLDKAVAQGAGDLTIIPLKEAINYKTNLKSVPKNQSIIARASEIIKTDKKLKPLADYILGDLLIVNDLKKAANDTRLSGWALVDLNGSYAGSDLVIKSRQVSEHGNLIGRKKKLEIIYKELQKIQKEEQNTLKEQAHIEKEVEKSKNSLDSHHNSIKIIENEVSQLESDLMKNHLSQSQTLENISFLKQDLIKTEKIITDSEKSLQKLKPEIKKAENILAKFQEKVDKANENVAEAGKIRDSKQQVLQDARIDMVNIESKKDNLIYKSSSASEHIEDITSLQNNILDEEKLLITSKSDFDQKIKDGEYKLEKTNAEIRKQRSIIDLKQSVYRETYNTIDQIQTKIKLEQKDRESLLENLKVSEFKYNELQQKIEIVNEQIKERYGTDIPDRLVVDASEEELSHKVDKIQRSLENIGPVNMAVQDEYNEDTERLEHLRKQRDDLIESEENIRETIQKIDRIARKKFQETFKHISQNYEKLFNLFFDGGYGHIRLVGDPDPLEADIVIEAQPPGKRNTSLRLLSSGEKALTAISLLFAIYQVKPSPYCILDEVDAPLDDVNIHKFTKVLKQFSDETQFIIVTHNKLTMEIANHMYGVTQEKKGVSKLVSVSFD</sequence>
<dbReference type="EMBL" id="UINC01001619">
    <property type="protein sequence ID" value="SUZ85073.1"/>
    <property type="molecule type" value="Genomic_DNA"/>
</dbReference>
<keyword evidence="3" id="KW-0067">ATP-binding</keyword>
<evidence type="ECO:0000256" key="2">
    <source>
        <dbReference type="ARBA" id="ARBA00022741"/>
    </source>
</evidence>
<feature type="coiled-coil region" evidence="6">
    <location>
        <begin position="262"/>
        <end position="296"/>
    </location>
</feature>
<dbReference type="InterPro" id="IPR003395">
    <property type="entry name" value="RecF/RecN/SMC_N"/>
</dbReference>
<feature type="coiled-coil region" evidence="6">
    <location>
        <begin position="666"/>
        <end position="724"/>
    </location>
</feature>
<dbReference type="Pfam" id="PF02463">
    <property type="entry name" value="SMC_N"/>
    <property type="match status" value="1"/>
</dbReference>
<feature type="coiled-coil region" evidence="6">
    <location>
        <begin position="346"/>
        <end position="380"/>
    </location>
</feature>
<evidence type="ECO:0000256" key="4">
    <source>
        <dbReference type="ARBA" id="ARBA00023054"/>
    </source>
</evidence>
<dbReference type="HAMAP" id="MF_01894">
    <property type="entry name" value="Smc_prok"/>
    <property type="match status" value="1"/>
</dbReference>
<dbReference type="AlphaFoldDB" id="A0A381R670"/>
<keyword evidence="5" id="KW-0238">DNA-binding</keyword>
<dbReference type="InterPro" id="IPR011890">
    <property type="entry name" value="SMC_prok"/>
</dbReference>
<dbReference type="NCBIfam" id="TIGR02168">
    <property type="entry name" value="SMC_prok_B"/>
    <property type="match status" value="1"/>
</dbReference>
<gene>
    <name evidence="8" type="ORF">METZ01_LOCUS37927</name>
</gene>
<feature type="coiled-coil region" evidence="6">
    <location>
        <begin position="893"/>
        <end position="934"/>
    </location>
</feature>
<dbReference type="GO" id="GO:0030261">
    <property type="term" value="P:chromosome condensation"/>
    <property type="evidence" value="ECO:0007669"/>
    <property type="project" value="InterPro"/>
</dbReference>
<dbReference type="InterPro" id="IPR036277">
    <property type="entry name" value="SMC_hinge_sf"/>
</dbReference>
<proteinExistence type="inferred from homology"/>
<dbReference type="CDD" id="cd03278">
    <property type="entry name" value="ABC_SMC_barmotin"/>
    <property type="match status" value="1"/>
</dbReference>
<feature type="coiled-coil region" evidence="6">
    <location>
        <begin position="181"/>
        <end position="228"/>
    </location>
</feature>
<evidence type="ECO:0000256" key="6">
    <source>
        <dbReference type="SAM" id="Coils"/>
    </source>
</evidence>
<dbReference type="Pfam" id="PF06470">
    <property type="entry name" value="SMC_hinge"/>
    <property type="match status" value="1"/>
</dbReference>
<evidence type="ECO:0000259" key="7">
    <source>
        <dbReference type="SMART" id="SM00968"/>
    </source>
</evidence>